<feature type="domain" description="Smf/DprA SLOG" evidence="2">
    <location>
        <begin position="85"/>
        <end position="301"/>
    </location>
</feature>
<evidence type="ECO:0000313" key="5">
    <source>
        <dbReference type="Proteomes" id="UP000281118"/>
    </source>
</evidence>
<evidence type="ECO:0000259" key="3">
    <source>
        <dbReference type="Pfam" id="PF17782"/>
    </source>
</evidence>
<dbReference type="OrthoDB" id="9785707at2"/>
<feature type="domain" description="DprA winged helix" evidence="3">
    <location>
        <begin position="323"/>
        <end position="378"/>
    </location>
</feature>
<dbReference type="PANTHER" id="PTHR43022">
    <property type="entry name" value="PROTEIN SMF"/>
    <property type="match status" value="1"/>
</dbReference>
<reference evidence="4 5" key="1">
    <citation type="submission" date="2018-12" db="EMBL/GenBank/DDBJ databases">
        <title>The genome sequences of Variovorax guangxiensis DSM 27352.</title>
        <authorList>
            <person name="Gao J."/>
            <person name="Sun J."/>
        </authorList>
    </citation>
    <scope>NUCLEOTIDE SEQUENCE [LARGE SCALE GENOMIC DNA]</scope>
    <source>
        <strain evidence="4 5">DSM 27352</strain>
    </source>
</reference>
<proteinExistence type="inferred from homology"/>
<evidence type="ECO:0000259" key="2">
    <source>
        <dbReference type="Pfam" id="PF02481"/>
    </source>
</evidence>
<accession>A0A3S0XDM8</accession>
<comment type="caution">
    <text evidence="4">The sequence shown here is derived from an EMBL/GenBank/DDBJ whole genome shotgun (WGS) entry which is preliminary data.</text>
</comment>
<protein>
    <submittedName>
        <fullName evidence="4">DNA-protecting protein DprA</fullName>
    </submittedName>
</protein>
<evidence type="ECO:0000256" key="1">
    <source>
        <dbReference type="ARBA" id="ARBA00006525"/>
    </source>
</evidence>
<dbReference type="EMBL" id="RXFT01000002">
    <property type="protein sequence ID" value="RUR66956.1"/>
    <property type="molecule type" value="Genomic_DNA"/>
</dbReference>
<dbReference type="InterPro" id="IPR003488">
    <property type="entry name" value="DprA"/>
</dbReference>
<dbReference type="PANTHER" id="PTHR43022:SF1">
    <property type="entry name" value="PROTEIN SMF"/>
    <property type="match status" value="1"/>
</dbReference>
<dbReference type="RefSeq" id="WP_126021114.1">
    <property type="nucleotide sequence ID" value="NZ_RXFT01000002.1"/>
</dbReference>
<organism evidence="4 5">
    <name type="scientific">Variovorax guangxiensis</name>
    <dbReference type="NCBI Taxonomy" id="1775474"/>
    <lineage>
        <taxon>Bacteria</taxon>
        <taxon>Pseudomonadati</taxon>
        <taxon>Pseudomonadota</taxon>
        <taxon>Betaproteobacteria</taxon>
        <taxon>Burkholderiales</taxon>
        <taxon>Comamonadaceae</taxon>
        <taxon>Variovorax</taxon>
    </lineage>
</organism>
<gene>
    <name evidence="4" type="primary">dprA</name>
    <name evidence="4" type="ORF">EJP67_07750</name>
</gene>
<dbReference type="InterPro" id="IPR041614">
    <property type="entry name" value="DprA_WH"/>
</dbReference>
<comment type="similarity">
    <text evidence="1">Belongs to the DprA/Smf family.</text>
</comment>
<name>A0A3S0XDM8_9BURK</name>
<dbReference type="NCBIfam" id="TIGR00732">
    <property type="entry name" value="dprA"/>
    <property type="match status" value="1"/>
</dbReference>
<dbReference type="SUPFAM" id="SSF102405">
    <property type="entry name" value="MCP/YpsA-like"/>
    <property type="match status" value="1"/>
</dbReference>
<sequence>MERAELAGWLRLSLTPGIGDGAARRLLAAFGLPERIFSQPDAALREVVSHAQAEALAQPPNGLQAQVDLTWQWLQAGDDKVSRRVVTLGDAGYPASLLEMADPPLMLYVLGATGFDLTQLGHSIAVVGSRNPTPQGATNARSFGRALGEAGLPVVSGLALGVDGAAHQGALDAAGDAPVLATVAVVGTGLDRVYPARHRDLAHRITLQGLIVSELPLGTPPLTQNFPKRNRLIAGLARGTLVVEAALQSGSLITARLTSEQGKEVFAIPGSIHSPQSRGCHALIRQGAKLVESVNDILEELPPLHAPRTASASPLYGNATGVAAASSSSPEDPLLEVLGFEPASLDALSARTGWGAAELQAKMLELELDGHVSRLPGGLFQRVAST</sequence>
<dbReference type="AlphaFoldDB" id="A0A3S0XDM8"/>
<dbReference type="GO" id="GO:0009294">
    <property type="term" value="P:DNA-mediated transformation"/>
    <property type="evidence" value="ECO:0007669"/>
    <property type="project" value="InterPro"/>
</dbReference>
<evidence type="ECO:0000313" key="4">
    <source>
        <dbReference type="EMBL" id="RUR66956.1"/>
    </source>
</evidence>
<dbReference type="Pfam" id="PF17782">
    <property type="entry name" value="WHD_DprA"/>
    <property type="match status" value="1"/>
</dbReference>
<dbReference type="InterPro" id="IPR036388">
    <property type="entry name" value="WH-like_DNA-bd_sf"/>
</dbReference>
<dbReference type="Gene3D" id="1.10.10.10">
    <property type="entry name" value="Winged helix-like DNA-binding domain superfamily/Winged helix DNA-binding domain"/>
    <property type="match status" value="1"/>
</dbReference>
<dbReference type="Proteomes" id="UP000281118">
    <property type="component" value="Unassembled WGS sequence"/>
</dbReference>
<dbReference type="InterPro" id="IPR057666">
    <property type="entry name" value="DrpA_SLOG"/>
</dbReference>
<dbReference type="Gene3D" id="3.40.50.450">
    <property type="match status" value="1"/>
</dbReference>
<dbReference type="Pfam" id="PF02481">
    <property type="entry name" value="DNA_processg_A"/>
    <property type="match status" value="1"/>
</dbReference>